<evidence type="ECO:0000259" key="17">
    <source>
        <dbReference type="PROSITE" id="PS51059"/>
    </source>
</evidence>
<gene>
    <name evidence="20" type="ORF">KM1_179340</name>
</gene>
<organism evidence="20 21">
    <name type="scientific">Entamoeba histolytica HM-3:IMSS</name>
    <dbReference type="NCBI Taxonomy" id="885315"/>
    <lineage>
        <taxon>Eukaryota</taxon>
        <taxon>Amoebozoa</taxon>
        <taxon>Evosea</taxon>
        <taxon>Archamoebae</taxon>
        <taxon>Mastigamoebida</taxon>
        <taxon>Entamoebidae</taxon>
        <taxon>Entamoeba</taxon>
    </lineage>
</organism>
<dbReference type="SMART" id="SM00773">
    <property type="entry name" value="WGR"/>
    <property type="match status" value="1"/>
</dbReference>
<comment type="catalytic activity">
    <reaction evidence="12">
        <text>NAD(+) + (ADP-D-ribosyl)n-acceptor = nicotinamide + (ADP-D-ribosyl)n+1-acceptor + H(+).</text>
        <dbReference type="EC" id="2.4.2.30"/>
    </reaction>
</comment>
<evidence type="ECO:0000256" key="10">
    <source>
        <dbReference type="ARBA" id="ARBA00023242"/>
    </source>
</evidence>
<evidence type="ECO:0000256" key="6">
    <source>
        <dbReference type="ARBA" id="ARBA00022765"/>
    </source>
</evidence>
<evidence type="ECO:0000313" key="21">
    <source>
        <dbReference type="Proteomes" id="UP000030780"/>
    </source>
</evidence>
<dbReference type="PROSITE" id="PS52007">
    <property type="entry name" value="PADR1"/>
    <property type="match status" value="1"/>
</dbReference>
<dbReference type="InterPro" id="IPR004102">
    <property type="entry name" value="Poly(ADP-ribose)pol_reg_dom"/>
</dbReference>
<dbReference type="Gene3D" id="3.90.228.10">
    <property type="match status" value="1"/>
</dbReference>
<dbReference type="GO" id="GO:0070212">
    <property type="term" value="P:protein poly-ADP-ribosylation"/>
    <property type="evidence" value="ECO:0007669"/>
    <property type="project" value="TreeGrafter"/>
</dbReference>
<evidence type="ECO:0000313" key="20">
    <source>
        <dbReference type="EMBL" id="EMS16964.1"/>
    </source>
</evidence>
<sequence>MSANLSFQFQYSKTSRGKCKSCGDVISQGEIKVGRETKSRFHDGIEVQWNHLECIENKYNFKSTPLSTMKGWEKLRWEDILHIKTIVEDDVQIATEKIEKIKKINERFWKAKDKLSEVQPKLLRELLSENGIVYGEKIDNEILYDAAADMLEFGVMEECPQCHEKKLENHIINIVCRGNMTEFVKCDFKTTDIDSIKRYKANISEKVSGLDKKKILSSWDFPDDYPTESFCGSNTNGNIKEENNLETDNESESEVPPKKELYGMYILVKGTPKNLGSSIAEWQKLIIDYGGNVVKNVADATVCLSNEDMKNGKATGIRDAKETLTCLTLEWIDELTDRKGEFMKLRSKEGAEKFLCEGCEWKTEIVKKKYHAKEGIIKETFKPTADSEIMRYSPNNTLGNGTEIYVEDDPVCGWTAYNVVLSKTDLDTGANSVYRMQIVKKGANSVYRMQIVKKGKQYQMMFEWGRIGGTLHNTFRNGSLSNILSEWIKKFKECTGNEWENRLQFKKVGGKYFMQALDTGKDETERKKLINEETKKKMEEKRQQLKEKAKENYLDPRVSDLIKMIFDTDMMKNTLQNAGLNLSNMPLGKIKIEQMKEAMRVLSKLSDILSKDSEMTEKQKEVQIKDLTAKYYTFVPHVINGNIIPMIDNDEKINKELKLVETMCDVGEAMKLIEEDEGMDLDEMTQIYSHYKSLNTKITALDKDSERYKLLEEYFTNNQETNSWRKTTKLVDIFEIEREGERARYQPHADDPNRQLLYHGSRLTNFVGILSTGLRIAPPEAPCNGYRYGKGLYFANCASKSVSYCTYNGENRGCILFCEVALGKQWETPKDKYMEKPQPGTDSTYALGMVEPDPKDTITLEDGVKVAKGKIISTELKTWNSHSELVVYDVARVNIRYLAIFQL</sequence>
<feature type="region of interest" description="Disordered" evidence="15">
    <location>
        <begin position="232"/>
        <end position="256"/>
    </location>
</feature>
<dbReference type="FunFam" id="3.90.640.80:FF:000003">
    <property type="entry name" value="Poly [ADP-ribose] polymerase"/>
    <property type="match status" value="1"/>
</dbReference>
<dbReference type="InterPro" id="IPR050800">
    <property type="entry name" value="ARTD/PARP"/>
</dbReference>
<dbReference type="Pfam" id="PF00644">
    <property type="entry name" value="PARP"/>
    <property type="match status" value="1"/>
</dbReference>
<dbReference type="Pfam" id="PF08063">
    <property type="entry name" value="Zn_ribbon_PADR1"/>
    <property type="match status" value="1"/>
</dbReference>
<dbReference type="FunFam" id="3.90.228.10:FF:000017">
    <property type="entry name" value="Poly [ADP-ribose] polymerase"/>
    <property type="match status" value="1"/>
</dbReference>
<evidence type="ECO:0000256" key="1">
    <source>
        <dbReference type="ARBA" id="ARBA00004123"/>
    </source>
</evidence>
<feature type="domain" description="PARP catalytic" evidence="17">
    <location>
        <begin position="685"/>
        <end position="903"/>
    </location>
</feature>
<dbReference type="Pfam" id="PF21728">
    <property type="entry name" value="PADR1_N"/>
    <property type="match status" value="1"/>
</dbReference>
<dbReference type="FunFam" id="3.30.1740.10:FF:000007">
    <property type="entry name" value="Poly [ADP-ribose] polymerase"/>
    <property type="match status" value="1"/>
</dbReference>
<dbReference type="CDD" id="cd07997">
    <property type="entry name" value="WGR_PARP"/>
    <property type="match status" value="1"/>
</dbReference>
<dbReference type="Pfam" id="PF02877">
    <property type="entry name" value="PARP_reg"/>
    <property type="match status" value="1"/>
</dbReference>
<name>M7WZX0_ENTHI</name>
<evidence type="ECO:0000256" key="12">
    <source>
        <dbReference type="ARBA" id="ARBA00033987"/>
    </source>
</evidence>
<dbReference type="Gene3D" id="3.90.640.80">
    <property type="match status" value="1"/>
</dbReference>
<dbReference type="SUPFAM" id="SSF142921">
    <property type="entry name" value="WGR domain-like"/>
    <property type="match status" value="2"/>
</dbReference>
<accession>M7WZX0</accession>
<evidence type="ECO:0000259" key="18">
    <source>
        <dbReference type="PROSITE" id="PS51060"/>
    </source>
</evidence>
<feature type="compositionally biased region" description="Acidic residues" evidence="15">
    <location>
        <begin position="244"/>
        <end position="253"/>
    </location>
</feature>
<dbReference type="Pfam" id="PF05406">
    <property type="entry name" value="WGR"/>
    <property type="match status" value="1"/>
</dbReference>
<dbReference type="SUPFAM" id="SSF56399">
    <property type="entry name" value="ADP-ribosylation"/>
    <property type="match status" value="1"/>
</dbReference>
<dbReference type="InterPro" id="IPR008893">
    <property type="entry name" value="WGR_domain"/>
</dbReference>
<dbReference type="VEuPathDB" id="AmoebaDB:KM1_179340"/>
<dbReference type="Gene3D" id="1.20.142.10">
    <property type="entry name" value="Poly(ADP-ribose) polymerase, regulatory domain"/>
    <property type="match status" value="1"/>
</dbReference>
<dbReference type="FunFam" id="1.20.142.10:FF:000009">
    <property type="entry name" value="Poly [ADP-ribose] polymerase"/>
    <property type="match status" value="1"/>
</dbReference>
<dbReference type="GO" id="GO:0003950">
    <property type="term" value="F:NAD+ poly-ADP-ribosyltransferase activity"/>
    <property type="evidence" value="ECO:0007669"/>
    <property type="project" value="UniProtKB-UniRule"/>
</dbReference>
<dbReference type="GO" id="GO:0003677">
    <property type="term" value="F:DNA binding"/>
    <property type="evidence" value="ECO:0007669"/>
    <property type="project" value="InterPro"/>
</dbReference>
<dbReference type="PROSITE" id="PS51059">
    <property type="entry name" value="PARP_CATALYTIC"/>
    <property type="match status" value="1"/>
</dbReference>
<keyword evidence="14" id="KW-0175">Coiled coil</keyword>
<dbReference type="InterPro" id="IPR001510">
    <property type="entry name" value="Znf_PARP"/>
</dbReference>
<dbReference type="OrthoDB" id="429950at2759"/>
<evidence type="ECO:0000256" key="14">
    <source>
        <dbReference type="SAM" id="Coils"/>
    </source>
</evidence>
<keyword evidence="6" id="KW-0013">ADP-ribosylation</keyword>
<keyword evidence="7" id="KW-0863">Zinc-finger</keyword>
<keyword evidence="10" id="KW-0539">Nucleus</keyword>
<dbReference type="Pfam" id="PF00645">
    <property type="entry name" value="zf-PARP"/>
    <property type="match status" value="1"/>
</dbReference>
<dbReference type="PROSITE" id="PS51060">
    <property type="entry name" value="PARP_ALPHA_HD"/>
    <property type="match status" value="1"/>
</dbReference>
<feature type="domain" description="WGR" evidence="19">
    <location>
        <begin position="401"/>
        <end position="512"/>
    </location>
</feature>
<comment type="similarity">
    <text evidence="11">Belongs to the ARTD/PARP family.</text>
</comment>
<evidence type="ECO:0000256" key="4">
    <source>
        <dbReference type="ARBA" id="ARBA00022695"/>
    </source>
</evidence>
<dbReference type="EMBL" id="KB637294">
    <property type="protein sequence ID" value="EMS16964.1"/>
    <property type="molecule type" value="Genomic_DNA"/>
</dbReference>
<dbReference type="PANTHER" id="PTHR10459:SF60">
    <property type="entry name" value="POLY [ADP-RIBOSE] POLYMERASE 2"/>
    <property type="match status" value="1"/>
</dbReference>
<dbReference type="Gene3D" id="3.30.1740.10">
    <property type="entry name" value="Zinc finger, PARP-type"/>
    <property type="match status" value="1"/>
</dbReference>
<dbReference type="GO" id="GO:0016779">
    <property type="term" value="F:nucleotidyltransferase activity"/>
    <property type="evidence" value="ECO:0007669"/>
    <property type="project" value="UniProtKB-KW"/>
</dbReference>
<feature type="domain" description="PARP-type" evidence="16">
    <location>
        <begin position="7"/>
        <end position="88"/>
    </location>
</feature>
<dbReference type="InterPro" id="IPR049296">
    <property type="entry name" value="PARP1-like_PADR1_N"/>
</dbReference>
<dbReference type="EC" id="2.4.2.-" evidence="13"/>
<evidence type="ECO:0000259" key="16">
    <source>
        <dbReference type="PROSITE" id="PS50064"/>
    </source>
</evidence>
<evidence type="ECO:0000256" key="15">
    <source>
        <dbReference type="SAM" id="MobiDB-lite"/>
    </source>
</evidence>
<keyword evidence="2 13" id="KW-0328">Glycosyltransferase</keyword>
<evidence type="ECO:0000256" key="3">
    <source>
        <dbReference type="ARBA" id="ARBA00022679"/>
    </source>
</evidence>
<dbReference type="Proteomes" id="UP000030780">
    <property type="component" value="Unassembled WGS sequence"/>
</dbReference>
<keyword evidence="9 13" id="KW-0520">NAD</keyword>
<dbReference type="GO" id="GO:0006302">
    <property type="term" value="P:double-strand break repair"/>
    <property type="evidence" value="ECO:0007669"/>
    <property type="project" value="TreeGrafter"/>
</dbReference>
<keyword evidence="3 13" id="KW-0808">Transferase</keyword>
<feature type="coiled-coil region" evidence="14">
    <location>
        <begin position="521"/>
        <end position="555"/>
    </location>
</feature>
<dbReference type="PANTHER" id="PTHR10459">
    <property type="entry name" value="DNA LIGASE"/>
    <property type="match status" value="1"/>
</dbReference>
<evidence type="ECO:0000256" key="9">
    <source>
        <dbReference type="ARBA" id="ARBA00023027"/>
    </source>
</evidence>
<dbReference type="SMART" id="SM01336">
    <property type="entry name" value="zf-PARP"/>
    <property type="match status" value="1"/>
</dbReference>
<dbReference type="InterPro" id="IPR012317">
    <property type="entry name" value="Poly(ADP-ribose)pol_cat_dom"/>
</dbReference>
<evidence type="ECO:0000256" key="7">
    <source>
        <dbReference type="ARBA" id="ARBA00022771"/>
    </source>
</evidence>
<protein>
    <recommendedName>
        <fullName evidence="13">Poly [ADP-ribose] polymerase</fullName>
        <shortName evidence="13">PARP</shortName>
        <ecNumber evidence="13">2.4.2.-</ecNumber>
    </recommendedName>
</protein>
<dbReference type="SMART" id="SM01335">
    <property type="entry name" value="PADR1"/>
    <property type="match status" value="1"/>
</dbReference>
<dbReference type="SUPFAM" id="SSF47587">
    <property type="entry name" value="Domain of poly(ADP-ribose) polymerase"/>
    <property type="match status" value="1"/>
</dbReference>
<dbReference type="CDD" id="cd01437">
    <property type="entry name" value="parp_like"/>
    <property type="match status" value="1"/>
</dbReference>
<evidence type="ECO:0000256" key="13">
    <source>
        <dbReference type="RuleBase" id="RU362114"/>
    </source>
</evidence>
<dbReference type="SUPFAM" id="SSF57716">
    <property type="entry name" value="Glucocorticoid receptor-like (DNA-binding domain)"/>
    <property type="match status" value="1"/>
</dbReference>
<keyword evidence="8" id="KW-0862">Zinc</keyword>
<reference evidence="20 21" key="1">
    <citation type="submission" date="2013-01" db="EMBL/GenBank/DDBJ databases">
        <authorList>
            <person name="Inman J."/>
            <person name="Zafar N."/>
            <person name="Lorenzi H."/>
            <person name="Caler E."/>
        </authorList>
    </citation>
    <scope>NUCLEOTIDE SEQUENCE [LARGE SCALE GENOMIC DNA]</scope>
    <source>
        <strain evidence="20 21">HM-3:IMSS</strain>
    </source>
</reference>
<keyword evidence="5" id="KW-0479">Metal-binding</keyword>
<dbReference type="InterPro" id="IPR036616">
    <property type="entry name" value="Poly(ADP-ribose)pol_reg_dom_sf"/>
</dbReference>
<dbReference type="GO" id="GO:1990404">
    <property type="term" value="F:NAD+-protein mono-ADP-ribosyltransferase activity"/>
    <property type="evidence" value="ECO:0007669"/>
    <property type="project" value="TreeGrafter"/>
</dbReference>
<comment type="subcellular location">
    <subcellularLocation>
        <location evidence="1">Nucleus</location>
    </subcellularLocation>
</comment>
<dbReference type="InterPro" id="IPR036957">
    <property type="entry name" value="Znf_PARP_sf"/>
</dbReference>
<evidence type="ECO:0000256" key="2">
    <source>
        <dbReference type="ARBA" id="ARBA00022676"/>
    </source>
</evidence>
<keyword evidence="4" id="KW-0548">Nucleotidyltransferase</keyword>
<dbReference type="AlphaFoldDB" id="M7WZX0"/>
<evidence type="ECO:0000259" key="19">
    <source>
        <dbReference type="PROSITE" id="PS51977"/>
    </source>
</evidence>
<dbReference type="InterPro" id="IPR012982">
    <property type="entry name" value="PARP1-like_PADR1_Zn_ribbon"/>
</dbReference>
<dbReference type="PROSITE" id="PS51977">
    <property type="entry name" value="WGR"/>
    <property type="match status" value="1"/>
</dbReference>
<dbReference type="PROSITE" id="PS50064">
    <property type="entry name" value="ZF_PARP_2"/>
    <property type="match status" value="1"/>
</dbReference>
<feature type="domain" description="PARP alpha-helical" evidence="18">
    <location>
        <begin position="551"/>
        <end position="674"/>
    </location>
</feature>
<proteinExistence type="inferred from homology"/>
<evidence type="ECO:0000256" key="5">
    <source>
        <dbReference type="ARBA" id="ARBA00022723"/>
    </source>
</evidence>
<dbReference type="Gene3D" id="3.40.50.10190">
    <property type="entry name" value="BRCT domain"/>
    <property type="match status" value="1"/>
</dbReference>
<dbReference type="GO" id="GO:0005730">
    <property type="term" value="C:nucleolus"/>
    <property type="evidence" value="ECO:0007669"/>
    <property type="project" value="TreeGrafter"/>
</dbReference>
<evidence type="ECO:0000256" key="8">
    <source>
        <dbReference type="ARBA" id="ARBA00022833"/>
    </source>
</evidence>
<dbReference type="GO" id="GO:0008270">
    <property type="term" value="F:zinc ion binding"/>
    <property type="evidence" value="ECO:0007669"/>
    <property type="project" value="UniProtKB-KW"/>
</dbReference>
<dbReference type="InterPro" id="IPR036930">
    <property type="entry name" value="WGR_dom_sf"/>
</dbReference>
<evidence type="ECO:0000256" key="11">
    <source>
        <dbReference type="ARBA" id="ARBA00024347"/>
    </source>
</evidence>
<dbReference type="InterPro" id="IPR036420">
    <property type="entry name" value="BRCT_dom_sf"/>
</dbReference>